<proteinExistence type="predicted"/>
<sequence>MQRLATAPVAEKFVSASVATKKVRPLLAAKASALTLSQAPVK</sequence>
<dbReference type="Proteomes" id="UP000727456">
    <property type="component" value="Unassembled WGS sequence"/>
</dbReference>
<keyword evidence="2" id="KW-1185">Reference proteome</keyword>
<reference evidence="1 2" key="1">
    <citation type="submission" date="2020-03" db="EMBL/GenBank/DDBJ databases">
        <title>Genomic Encyclopedia of Type Strains, Phase III (KMG-III): the genomes of soil and plant-associated and newly described type strains.</title>
        <authorList>
            <person name="Whitman W."/>
        </authorList>
    </citation>
    <scope>NUCLEOTIDE SEQUENCE [LARGE SCALE GENOMIC DNA]</scope>
    <source>
        <strain evidence="1 2">CECT 8804</strain>
    </source>
</reference>
<organism evidence="1 2">
    <name type="scientific">Sphingomonas vulcanisoli</name>
    <dbReference type="NCBI Taxonomy" id="1658060"/>
    <lineage>
        <taxon>Bacteria</taxon>
        <taxon>Pseudomonadati</taxon>
        <taxon>Pseudomonadota</taxon>
        <taxon>Alphaproteobacteria</taxon>
        <taxon>Sphingomonadales</taxon>
        <taxon>Sphingomonadaceae</taxon>
        <taxon>Sphingomonas</taxon>
    </lineage>
</organism>
<comment type="caution">
    <text evidence="1">The sequence shown here is derived from an EMBL/GenBank/DDBJ whole genome shotgun (WGS) entry which is preliminary data.</text>
</comment>
<evidence type="ECO:0000313" key="1">
    <source>
        <dbReference type="EMBL" id="NIJ09549.1"/>
    </source>
</evidence>
<name>A0ABX0TVI9_9SPHN</name>
<gene>
    <name evidence="1" type="ORF">FHS31_003182</name>
</gene>
<evidence type="ECO:0000313" key="2">
    <source>
        <dbReference type="Proteomes" id="UP000727456"/>
    </source>
</evidence>
<dbReference type="EMBL" id="JAAOZC010000012">
    <property type="protein sequence ID" value="NIJ09549.1"/>
    <property type="molecule type" value="Genomic_DNA"/>
</dbReference>
<accession>A0ABX0TVI9</accession>
<protein>
    <submittedName>
        <fullName evidence="1">Uncharacterized protein</fullName>
    </submittedName>
</protein>